<evidence type="ECO:0000256" key="1">
    <source>
        <dbReference type="SAM" id="MobiDB-lite"/>
    </source>
</evidence>
<gene>
    <name evidence="2" type="ORF">E2562_020205</name>
</gene>
<comment type="caution">
    <text evidence="2">The sequence shown here is derived from an EMBL/GenBank/DDBJ whole genome shotgun (WGS) entry which is preliminary data.</text>
</comment>
<protein>
    <submittedName>
        <fullName evidence="2">Uncharacterized protein</fullName>
    </submittedName>
</protein>
<sequence>MVKPASDSAVFSLATGGARSGRQLQSLPTVLANPGAAGKARGGPVSTGSFVVLTAAATLSPSHRAPCHSPSSPATAAPFLRRSA</sequence>
<organism evidence="2 3">
    <name type="scientific">Oryza meyeriana var. granulata</name>
    <dbReference type="NCBI Taxonomy" id="110450"/>
    <lineage>
        <taxon>Eukaryota</taxon>
        <taxon>Viridiplantae</taxon>
        <taxon>Streptophyta</taxon>
        <taxon>Embryophyta</taxon>
        <taxon>Tracheophyta</taxon>
        <taxon>Spermatophyta</taxon>
        <taxon>Magnoliopsida</taxon>
        <taxon>Liliopsida</taxon>
        <taxon>Poales</taxon>
        <taxon>Poaceae</taxon>
        <taxon>BOP clade</taxon>
        <taxon>Oryzoideae</taxon>
        <taxon>Oryzeae</taxon>
        <taxon>Oryzinae</taxon>
        <taxon>Oryza</taxon>
        <taxon>Oryza meyeriana</taxon>
    </lineage>
</organism>
<proteinExistence type="predicted"/>
<dbReference type="Proteomes" id="UP000479710">
    <property type="component" value="Unassembled WGS sequence"/>
</dbReference>
<feature type="region of interest" description="Disordered" evidence="1">
    <location>
        <begin position="61"/>
        <end position="84"/>
    </location>
</feature>
<dbReference type="AlphaFoldDB" id="A0A6G1BM07"/>
<dbReference type="EMBL" id="SPHZ02000012">
    <property type="protein sequence ID" value="KAF0888999.1"/>
    <property type="molecule type" value="Genomic_DNA"/>
</dbReference>
<name>A0A6G1BM07_9ORYZ</name>
<accession>A0A6G1BM07</accession>
<evidence type="ECO:0000313" key="2">
    <source>
        <dbReference type="EMBL" id="KAF0888999.1"/>
    </source>
</evidence>
<evidence type="ECO:0000313" key="3">
    <source>
        <dbReference type="Proteomes" id="UP000479710"/>
    </source>
</evidence>
<reference evidence="2 3" key="1">
    <citation type="submission" date="2019-11" db="EMBL/GenBank/DDBJ databases">
        <title>Whole genome sequence of Oryza granulata.</title>
        <authorList>
            <person name="Li W."/>
        </authorList>
    </citation>
    <scope>NUCLEOTIDE SEQUENCE [LARGE SCALE GENOMIC DNA]</scope>
    <source>
        <strain evidence="3">cv. Menghai</strain>
        <tissue evidence="2">Leaf</tissue>
    </source>
</reference>
<keyword evidence="3" id="KW-1185">Reference proteome</keyword>